<name>A0A4C1SDW9_EUMVA</name>
<sequence>MCTHTHGLHFHTVSSVRAGRSGLVLCTPSNAGRDDLRKSFKLYDASETVDDSNTSRTRCILDRNAADGYEGFGMLNCDEECRHESR</sequence>
<protein>
    <submittedName>
        <fullName evidence="1">Uncharacterized protein</fullName>
    </submittedName>
</protein>
<reference evidence="1 2" key="1">
    <citation type="journal article" date="2019" name="Commun. Biol.">
        <title>The bagworm genome reveals a unique fibroin gene that provides high tensile strength.</title>
        <authorList>
            <person name="Kono N."/>
            <person name="Nakamura H."/>
            <person name="Ohtoshi R."/>
            <person name="Tomita M."/>
            <person name="Numata K."/>
            <person name="Arakawa K."/>
        </authorList>
    </citation>
    <scope>NUCLEOTIDE SEQUENCE [LARGE SCALE GENOMIC DNA]</scope>
</reference>
<comment type="caution">
    <text evidence="1">The sequence shown here is derived from an EMBL/GenBank/DDBJ whole genome shotgun (WGS) entry which is preliminary data.</text>
</comment>
<dbReference type="Proteomes" id="UP000299102">
    <property type="component" value="Unassembled WGS sequence"/>
</dbReference>
<keyword evidence="2" id="KW-1185">Reference proteome</keyword>
<gene>
    <name evidence="1" type="ORF">EVAR_855_1</name>
</gene>
<organism evidence="1 2">
    <name type="scientific">Eumeta variegata</name>
    <name type="common">Bagworm moth</name>
    <name type="synonym">Eumeta japonica</name>
    <dbReference type="NCBI Taxonomy" id="151549"/>
    <lineage>
        <taxon>Eukaryota</taxon>
        <taxon>Metazoa</taxon>
        <taxon>Ecdysozoa</taxon>
        <taxon>Arthropoda</taxon>
        <taxon>Hexapoda</taxon>
        <taxon>Insecta</taxon>
        <taxon>Pterygota</taxon>
        <taxon>Neoptera</taxon>
        <taxon>Endopterygota</taxon>
        <taxon>Lepidoptera</taxon>
        <taxon>Glossata</taxon>
        <taxon>Ditrysia</taxon>
        <taxon>Tineoidea</taxon>
        <taxon>Psychidae</taxon>
        <taxon>Oiketicinae</taxon>
        <taxon>Eumeta</taxon>
    </lineage>
</organism>
<dbReference type="EMBL" id="BGZK01000005">
    <property type="protein sequence ID" value="GBP00234.1"/>
    <property type="molecule type" value="Genomic_DNA"/>
</dbReference>
<proteinExistence type="predicted"/>
<dbReference type="AlphaFoldDB" id="A0A4C1SDW9"/>
<evidence type="ECO:0000313" key="2">
    <source>
        <dbReference type="Proteomes" id="UP000299102"/>
    </source>
</evidence>
<accession>A0A4C1SDW9</accession>
<evidence type="ECO:0000313" key="1">
    <source>
        <dbReference type="EMBL" id="GBP00234.1"/>
    </source>
</evidence>